<proteinExistence type="predicted"/>
<evidence type="ECO:0000313" key="3">
    <source>
        <dbReference type="Proteomes" id="UP000005929"/>
    </source>
</evidence>
<feature type="domain" description="IstB-like ATP-binding" evidence="1">
    <location>
        <begin position="4"/>
        <end position="87"/>
    </location>
</feature>
<reference evidence="2 3" key="1">
    <citation type="journal article" date="2013" name="Genome Announc.">
        <title>Draft Genome Sequences of Two Pairs of Human Intestinal Bifidobacterium longum subsp. longum Strains, 44B and 1-6B and 35B and 2-2B, Consecutively Isolated from Two Children after a 5-Year Time Period.</title>
        <authorList>
            <person name="Shkoporov A.N."/>
            <person name="Efimov B.A."/>
            <person name="Khokhlova E.V."/>
            <person name="Chaplin A.V."/>
            <person name="Kafarskaya L.I."/>
            <person name="Durkin A.S."/>
            <person name="McCorrison J."/>
            <person name="Torralba M."/>
            <person name="Gillis M."/>
            <person name="Sutton G."/>
            <person name="Weibel D.B."/>
            <person name="Nelson K.E."/>
            <person name="Smeianov V.V."/>
        </authorList>
    </citation>
    <scope>NUCLEOTIDE SEQUENCE [LARGE SCALE GENOMIC DNA]</scope>
    <source>
        <strain evidence="2 3">2-2B</strain>
    </source>
</reference>
<keyword evidence="2" id="KW-0547">Nucleotide-binding</keyword>
<protein>
    <submittedName>
        <fullName evidence="2">IstB-like ATP-binding domain protein</fullName>
    </submittedName>
</protein>
<dbReference type="Proteomes" id="UP000005929">
    <property type="component" value="Unassembled WGS sequence"/>
</dbReference>
<gene>
    <name evidence="2" type="ORF">HMPREF1315_0456</name>
</gene>
<evidence type="ECO:0000313" key="2">
    <source>
        <dbReference type="EMBL" id="EIJ22358.1"/>
    </source>
</evidence>
<sequence length="117" mass="13301">MLRDIGRADLIILDEFGYVPFDIDGARLLYQIIAGSYERRSIIFTTNIEFSKWGTVFADDKLAAAIIDRIVHHGRLLEFTGQSRRVSEALMFGRNTSAQPENKENACNCLNPKKIHD</sequence>
<dbReference type="InterPro" id="IPR027417">
    <property type="entry name" value="P-loop_NTPase"/>
</dbReference>
<dbReference type="Gene3D" id="3.40.50.300">
    <property type="entry name" value="P-loop containing nucleotide triphosphate hydrolases"/>
    <property type="match status" value="1"/>
</dbReference>
<dbReference type="InterPro" id="IPR002611">
    <property type="entry name" value="IstB_ATP-bd"/>
</dbReference>
<name>A0AAV3FJF2_BIFLL</name>
<dbReference type="Pfam" id="PF01695">
    <property type="entry name" value="IstB_IS21"/>
    <property type="match status" value="1"/>
</dbReference>
<dbReference type="GO" id="GO:0005524">
    <property type="term" value="F:ATP binding"/>
    <property type="evidence" value="ECO:0007669"/>
    <property type="project" value="UniProtKB-KW"/>
</dbReference>
<dbReference type="SUPFAM" id="SSF52540">
    <property type="entry name" value="P-loop containing nucleoside triphosphate hydrolases"/>
    <property type="match status" value="1"/>
</dbReference>
<dbReference type="AlphaFoldDB" id="A0AAV3FJF2"/>
<evidence type="ECO:0000259" key="1">
    <source>
        <dbReference type="Pfam" id="PF01695"/>
    </source>
</evidence>
<keyword evidence="2" id="KW-0067">ATP-binding</keyword>
<organism evidence="2 3">
    <name type="scientific">Bifidobacterium longum subsp. longum 2-2B</name>
    <dbReference type="NCBI Taxonomy" id="1161745"/>
    <lineage>
        <taxon>Bacteria</taxon>
        <taxon>Bacillati</taxon>
        <taxon>Actinomycetota</taxon>
        <taxon>Actinomycetes</taxon>
        <taxon>Bifidobacteriales</taxon>
        <taxon>Bifidobacteriaceae</taxon>
        <taxon>Bifidobacterium</taxon>
    </lineage>
</organism>
<dbReference type="EMBL" id="AJTJ01000128">
    <property type="protein sequence ID" value="EIJ22358.1"/>
    <property type="molecule type" value="Genomic_DNA"/>
</dbReference>
<accession>A0AAV3FJF2</accession>
<comment type="caution">
    <text evidence="2">The sequence shown here is derived from an EMBL/GenBank/DDBJ whole genome shotgun (WGS) entry which is preliminary data.</text>
</comment>